<proteinExistence type="predicted"/>
<gene>
    <name evidence="1" type="ORF">EPUS_07896</name>
</gene>
<name>U1GGI7_ENDPU</name>
<keyword evidence="2" id="KW-1185">Reference proteome</keyword>
<dbReference type="GeneID" id="19242775"/>
<evidence type="ECO:0000313" key="2">
    <source>
        <dbReference type="Proteomes" id="UP000019373"/>
    </source>
</evidence>
<accession>U1GGI7</accession>
<protein>
    <submittedName>
        <fullName evidence="1">Uncharacterized protein</fullName>
    </submittedName>
</protein>
<evidence type="ECO:0000313" key="1">
    <source>
        <dbReference type="EMBL" id="ERF71213.1"/>
    </source>
</evidence>
<dbReference type="RefSeq" id="XP_007803147.1">
    <property type="nucleotide sequence ID" value="XM_007804956.1"/>
</dbReference>
<reference evidence="2" key="1">
    <citation type="journal article" date="2014" name="BMC Genomics">
        <title>Genome characteristics reveal the impact of lichenization on lichen-forming fungus Endocarpon pusillum Hedwig (Verrucariales, Ascomycota).</title>
        <authorList>
            <person name="Wang Y.-Y."/>
            <person name="Liu B."/>
            <person name="Zhang X.-Y."/>
            <person name="Zhou Q.-M."/>
            <person name="Zhang T."/>
            <person name="Li H."/>
            <person name="Yu Y.-F."/>
            <person name="Zhang X.-L."/>
            <person name="Hao X.-Y."/>
            <person name="Wang M."/>
            <person name="Wang L."/>
            <person name="Wei J.-C."/>
        </authorList>
    </citation>
    <scope>NUCLEOTIDE SEQUENCE [LARGE SCALE GENOMIC DNA]</scope>
    <source>
        <strain evidence="2">Z07020 / HMAS-L-300199</strain>
    </source>
</reference>
<dbReference type="Proteomes" id="UP000019373">
    <property type="component" value="Unassembled WGS sequence"/>
</dbReference>
<dbReference type="AlphaFoldDB" id="U1GGI7"/>
<dbReference type="OrthoDB" id="416786at2759"/>
<dbReference type="EMBL" id="KE721231">
    <property type="protein sequence ID" value="ERF71213.1"/>
    <property type="molecule type" value="Genomic_DNA"/>
</dbReference>
<sequence>MSIKFALMVEVQKTLTGYRFKLQYNNRALSNNGQADEVGEHFNAILNSMGEAKMKTGLLVDSPLKGLWEL</sequence>
<dbReference type="HOGENOM" id="CLU_2757777_0_0_1"/>
<organism evidence="1 2">
    <name type="scientific">Endocarpon pusillum (strain Z07020 / HMAS-L-300199)</name>
    <name type="common">Lichen-forming fungus</name>
    <dbReference type="NCBI Taxonomy" id="1263415"/>
    <lineage>
        <taxon>Eukaryota</taxon>
        <taxon>Fungi</taxon>
        <taxon>Dikarya</taxon>
        <taxon>Ascomycota</taxon>
        <taxon>Pezizomycotina</taxon>
        <taxon>Eurotiomycetes</taxon>
        <taxon>Chaetothyriomycetidae</taxon>
        <taxon>Verrucariales</taxon>
        <taxon>Verrucariaceae</taxon>
        <taxon>Endocarpon</taxon>
    </lineage>
</organism>